<dbReference type="PROSITE" id="PS50850">
    <property type="entry name" value="MFS"/>
    <property type="match status" value="1"/>
</dbReference>
<evidence type="ECO:0000256" key="1">
    <source>
        <dbReference type="SAM" id="Phobius"/>
    </source>
</evidence>
<feature type="transmembrane region" description="Helical" evidence="1">
    <location>
        <begin position="116"/>
        <end position="139"/>
    </location>
</feature>
<keyword evidence="1" id="KW-0812">Transmembrane</keyword>
<reference evidence="3" key="1">
    <citation type="submission" date="2018-05" db="EMBL/GenBank/DDBJ databases">
        <authorList>
            <person name="Lanie J.A."/>
            <person name="Ng W.-L."/>
            <person name="Kazmierczak K.M."/>
            <person name="Andrzejewski T.M."/>
            <person name="Davidsen T.M."/>
            <person name="Wayne K.J."/>
            <person name="Tettelin H."/>
            <person name="Glass J.I."/>
            <person name="Rusch D."/>
            <person name="Podicherti R."/>
            <person name="Tsui H.-C.T."/>
            <person name="Winkler M.E."/>
        </authorList>
    </citation>
    <scope>NUCLEOTIDE SEQUENCE</scope>
</reference>
<feature type="transmembrane region" description="Helical" evidence="1">
    <location>
        <begin position="373"/>
        <end position="391"/>
    </location>
</feature>
<feature type="transmembrane region" description="Helical" evidence="1">
    <location>
        <begin position="146"/>
        <end position="170"/>
    </location>
</feature>
<dbReference type="InterPro" id="IPR020846">
    <property type="entry name" value="MFS_dom"/>
</dbReference>
<dbReference type="AlphaFoldDB" id="A0A381N8N3"/>
<dbReference type="Pfam" id="PF07690">
    <property type="entry name" value="MFS_1"/>
    <property type="match status" value="1"/>
</dbReference>
<dbReference type="InterPro" id="IPR011701">
    <property type="entry name" value="MFS"/>
</dbReference>
<evidence type="ECO:0000259" key="2">
    <source>
        <dbReference type="PROSITE" id="PS50850"/>
    </source>
</evidence>
<proteinExistence type="predicted"/>
<dbReference type="Gene3D" id="1.20.1250.20">
    <property type="entry name" value="MFS general substrate transporter like domains"/>
    <property type="match status" value="2"/>
</dbReference>
<feature type="transmembrane region" description="Helical" evidence="1">
    <location>
        <begin position="242"/>
        <end position="269"/>
    </location>
</feature>
<dbReference type="InterPro" id="IPR036259">
    <property type="entry name" value="MFS_trans_sf"/>
</dbReference>
<protein>
    <recommendedName>
        <fullName evidence="2">Major facilitator superfamily (MFS) profile domain-containing protein</fullName>
    </recommendedName>
</protein>
<evidence type="ECO:0000313" key="3">
    <source>
        <dbReference type="EMBL" id="SUZ50981.1"/>
    </source>
</evidence>
<feature type="transmembrane region" description="Helical" evidence="1">
    <location>
        <begin position="56"/>
        <end position="76"/>
    </location>
</feature>
<feature type="transmembrane region" description="Helical" evidence="1">
    <location>
        <begin position="275"/>
        <end position="295"/>
    </location>
</feature>
<feature type="transmembrane region" description="Helical" evidence="1">
    <location>
        <begin position="88"/>
        <end position="110"/>
    </location>
</feature>
<keyword evidence="1" id="KW-0472">Membrane</keyword>
<feature type="transmembrane region" description="Helical" evidence="1">
    <location>
        <begin position="397"/>
        <end position="415"/>
    </location>
</feature>
<feature type="transmembrane region" description="Helical" evidence="1">
    <location>
        <begin position="307"/>
        <end position="325"/>
    </location>
</feature>
<dbReference type="PANTHER" id="PTHR11360">
    <property type="entry name" value="MONOCARBOXYLATE TRANSPORTER"/>
    <property type="match status" value="1"/>
</dbReference>
<sequence>MIKPTNKGAFGMTSRVHYAWIVIVIAAVMHMAGGSIRQAFGVLIVPLEEAKGWNPATVTLAYALASITGAVLAPLSGYCTDRYGARKVILVGVGTFAAGALLTGVVSQVWHLWISYGLFLGVASACFNVPIITTASYWFRTHLGYGVGLLQASHGLGPAVMAIAVSVLITGVSWKMAFFSIGIVGGIIMLVLMAFFRNIPSDIGSRAFGAPESEEPPVERDPKQEMLRLKAFRSSMQATGAFWKLVSIHFLGCVSHAIVIIYIIPIAVLAGVNEVTAAGVLSTLALVSVTTRFLIPVISDYIGARGTMATAFMWQGLPVLMLFWAHEPWQFYMFAVIFGIGYGGEGSAFPVINRQYFGRGPMGASFGWQQLGAGSGMALGAWVGGALFWVFDSYTATILVSTLTSVAGAIVIMSMEPTGRILIPNWEEAIPATPAAADD</sequence>
<dbReference type="EMBL" id="UINC01000199">
    <property type="protein sequence ID" value="SUZ50981.1"/>
    <property type="molecule type" value="Genomic_DNA"/>
</dbReference>
<gene>
    <name evidence="3" type="ORF">METZ01_LOCUS3835</name>
</gene>
<organism evidence="3">
    <name type="scientific">marine metagenome</name>
    <dbReference type="NCBI Taxonomy" id="408172"/>
    <lineage>
        <taxon>unclassified sequences</taxon>
        <taxon>metagenomes</taxon>
        <taxon>ecological metagenomes</taxon>
    </lineage>
</organism>
<feature type="domain" description="Major facilitator superfamily (MFS) profile" evidence="2">
    <location>
        <begin position="19"/>
        <end position="420"/>
    </location>
</feature>
<dbReference type="PANTHER" id="PTHR11360:SF290">
    <property type="entry name" value="MONOCARBOXYLATE MFS PERMEASE"/>
    <property type="match status" value="1"/>
</dbReference>
<dbReference type="InterPro" id="IPR050327">
    <property type="entry name" value="Proton-linked_MCT"/>
</dbReference>
<feature type="transmembrane region" description="Helical" evidence="1">
    <location>
        <begin position="176"/>
        <end position="196"/>
    </location>
</feature>
<accession>A0A381N8N3</accession>
<feature type="transmembrane region" description="Helical" evidence="1">
    <location>
        <begin position="16"/>
        <end position="36"/>
    </location>
</feature>
<keyword evidence="1" id="KW-1133">Transmembrane helix</keyword>
<dbReference type="GO" id="GO:0022857">
    <property type="term" value="F:transmembrane transporter activity"/>
    <property type="evidence" value="ECO:0007669"/>
    <property type="project" value="InterPro"/>
</dbReference>
<feature type="transmembrane region" description="Helical" evidence="1">
    <location>
        <begin position="331"/>
        <end position="352"/>
    </location>
</feature>
<name>A0A381N8N3_9ZZZZ</name>
<dbReference type="SUPFAM" id="SSF103473">
    <property type="entry name" value="MFS general substrate transporter"/>
    <property type="match status" value="1"/>
</dbReference>